<gene>
    <name evidence="2" type="ORF">X975_23296</name>
</gene>
<name>A0A087U0A3_STEMI</name>
<dbReference type="OrthoDB" id="10017790at2759"/>
<proteinExistence type="predicted"/>
<keyword evidence="1" id="KW-0812">Transmembrane</keyword>
<feature type="transmembrane region" description="Helical" evidence="1">
    <location>
        <begin position="12"/>
        <end position="30"/>
    </location>
</feature>
<dbReference type="EMBL" id="KK117561">
    <property type="protein sequence ID" value="KFM70792.1"/>
    <property type="molecule type" value="Genomic_DNA"/>
</dbReference>
<keyword evidence="3" id="KW-1185">Reference proteome</keyword>
<evidence type="ECO:0000313" key="2">
    <source>
        <dbReference type="EMBL" id="KFM70792.1"/>
    </source>
</evidence>
<feature type="non-terminal residue" evidence="2">
    <location>
        <position position="152"/>
    </location>
</feature>
<dbReference type="Proteomes" id="UP000054359">
    <property type="component" value="Unassembled WGS sequence"/>
</dbReference>
<sequence length="152" mass="16809">MTSEDGRLVEKIAFCSVLCAGFAYAGYNVVSKMCYKKSRRKENSFSQTMIEANASKLSTNKATQTDGLSKSKYELEDRCISPISVKERVNDLNMLTDRLRKNSIPISPEVKPHSFHGSPWSSPLGCAKYLSVSAENISSRCSALPECKDKSP</sequence>
<protein>
    <submittedName>
        <fullName evidence="2">Uncharacterized protein</fullName>
    </submittedName>
</protein>
<evidence type="ECO:0000256" key="1">
    <source>
        <dbReference type="SAM" id="Phobius"/>
    </source>
</evidence>
<dbReference type="AlphaFoldDB" id="A0A087U0A3"/>
<reference evidence="2 3" key="1">
    <citation type="submission" date="2013-11" db="EMBL/GenBank/DDBJ databases">
        <title>Genome sequencing of Stegodyphus mimosarum.</title>
        <authorList>
            <person name="Bechsgaard J."/>
        </authorList>
    </citation>
    <scope>NUCLEOTIDE SEQUENCE [LARGE SCALE GENOMIC DNA]</scope>
</reference>
<keyword evidence="1" id="KW-0472">Membrane</keyword>
<accession>A0A087U0A3</accession>
<organism evidence="2 3">
    <name type="scientific">Stegodyphus mimosarum</name>
    <name type="common">African social velvet spider</name>
    <dbReference type="NCBI Taxonomy" id="407821"/>
    <lineage>
        <taxon>Eukaryota</taxon>
        <taxon>Metazoa</taxon>
        <taxon>Ecdysozoa</taxon>
        <taxon>Arthropoda</taxon>
        <taxon>Chelicerata</taxon>
        <taxon>Arachnida</taxon>
        <taxon>Araneae</taxon>
        <taxon>Araneomorphae</taxon>
        <taxon>Entelegynae</taxon>
        <taxon>Eresoidea</taxon>
        <taxon>Eresidae</taxon>
        <taxon>Stegodyphus</taxon>
    </lineage>
</organism>
<keyword evidence="1" id="KW-1133">Transmembrane helix</keyword>
<evidence type="ECO:0000313" key="3">
    <source>
        <dbReference type="Proteomes" id="UP000054359"/>
    </source>
</evidence>